<dbReference type="Pfam" id="PF02687">
    <property type="entry name" value="FtsX"/>
    <property type="match status" value="1"/>
</dbReference>
<reference evidence="10 11" key="1">
    <citation type="submission" date="2019-01" db="EMBL/GenBank/DDBJ databases">
        <title>Whole Genome of Ornithobacterium rhinotracheale FARPER-174b.</title>
        <authorList>
            <person name="Tataje-Lavanda L.A."/>
            <person name="Montalvan A."/>
            <person name="Montesinos R."/>
            <person name="Zimic M."/>
            <person name="Fernandez-Sanchez M."/>
            <person name="Fernandez-Diaz M."/>
        </authorList>
    </citation>
    <scope>NUCLEOTIDE SEQUENCE [LARGE SCALE GENOMIC DNA]</scope>
    <source>
        <strain evidence="10 11">FARPER-174b</strain>
    </source>
</reference>
<comment type="similarity">
    <text evidence="6">Belongs to the ABC-4 integral membrane protein family.</text>
</comment>
<name>A0A3R6AUP8_ORNRH</name>
<feature type="transmembrane region" description="Helical" evidence="7">
    <location>
        <begin position="337"/>
        <end position="360"/>
    </location>
</feature>
<evidence type="ECO:0000256" key="4">
    <source>
        <dbReference type="ARBA" id="ARBA00022989"/>
    </source>
</evidence>
<evidence type="ECO:0000256" key="6">
    <source>
        <dbReference type="ARBA" id="ARBA00038076"/>
    </source>
</evidence>
<feature type="domain" description="MacB-like periplasmic core" evidence="9">
    <location>
        <begin position="23"/>
        <end position="245"/>
    </location>
</feature>
<evidence type="ECO:0000259" key="9">
    <source>
        <dbReference type="Pfam" id="PF12704"/>
    </source>
</evidence>
<dbReference type="InterPro" id="IPR003838">
    <property type="entry name" value="ABC3_permease_C"/>
</dbReference>
<keyword evidence="2" id="KW-1003">Cell membrane</keyword>
<proteinExistence type="inferred from homology"/>
<dbReference type="GO" id="GO:0005886">
    <property type="term" value="C:plasma membrane"/>
    <property type="evidence" value="ECO:0007669"/>
    <property type="project" value="UniProtKB-SubCell"/>
</dbReference>
<dbReference type="Proteomes" id="UP000287701">
    <property type="component" value="Chromosome"/>
</dbReference>
<feature type="transmembrane region" description="Helical" evidence="7">
    <location>
        <begin position="282"/>
        <end position="307"/>
    </location>
</feature>
<dbReference type="InterPro" id="IPR050250">
    <property type="entry name" value="Macrolide_Exporter_MacB"/>
</dbReference>
<dbReference type="InterPro" id="IPR025857">
    <property type="entry name" value="MacB_PCD"/>
</dbReference>
<gene>
    <name evidence="10" type="ORF">EQP59_06235</name>
</gene>
<keyword evidence="5 7" id="KW-0472">Membrane</keyword>
<feature type="transmembrane region" description="Helical" evidence="7">
    <location>
        <begin position="24"/>
        <end position="44"/>
    </location>
</feature>
<protein>
    <submittedName>
        <fullName evidence="10">ABC transporter permease</fullName>
    </submittedName>
</protein>
<dbReference type="PANTHER" id="PTHR30572">
    <property type="entry name" value="MEMBRANE COMPONENT OF TRANSPORTER-RELATED"/>
    <property type="match status" value="1"/>
</dbReference>
<comment type="subcellular location">
    <subcellularLocation>
        <location evidence="1">Cell membrane</location>
        <topology evidence="1">Multi-pass membrane protein</topology>
    </subcellularLocation>
</comment>
<sequence length="415" mass="45755">MLIFEQDTWSEIYHALEKNKTRTLLTMVGVAWGMLLFVFLLGVVNGLSNGFDKELKGTSTNSLFIWTQQTSVPYDGFGRGRTFRFQLSDIDALKKEFKEIKIITPRQRNNASVVHQAKNGNYSIFGDFPEQNKIFVKKILKGRYITQKDIENNAKVAVISDRLIDELYDKGSNPLGTTLQINGVSFKVVGVYSGDSKGGIDSGSTVTIPFATFNQIFNQGNNVGLIVINIDDYADIKKAETQIKDFLKTRHHIAPNDTQALGSFNLGEMFGKMFRFMQGLEFLTVVVGFFTLLAGVLAVSSILLITVKERTQEFGIRRALGAPPSQIVSQILIESSVITFFSGLIGIIAGTAFLASINTYVANSEDNDIPFVNSSIDIKILLGAFVLVLVMSLLAGLIPALRAVAIKPIDALREE</sequence>
<evidence type="ECO:0000256" key="3">
    <source>
        <dbReference type="ARBA" id="ARBA00022692"/>
    </source>
</evidence>
<evidence type="ECO:0000256" key="2">
    <source>
        <dbReference type="ARBA" id="ARBA00022475"/>
    </source>
</evidence>
<keyword evidence="4 7" id="KW-1133">Transmembrane helix</keyword>
<dbReference type="EMBL" id="CP035107">
    <property type="protein sequence ID" value="QAR30963.1"/>
    <property type="molecule type" value="Genomic_DNA"/>
</dbReference>
<dbReference type="PANTHER" id="PTHR30572:SF4">
    <property type="entry name" value="ABC TRANSPORTER PERMEASE YTRF"/>
    <property type="match status" value="1"/>
</dbReference>
<organism evidence="10 11">
    <name type="scientific">Ornithobacterium rhinotracheale</name>
    <dbReference type="NCBI Taxonomy" id="28251"/>
    <lineage>
        <taxon>Bacteria</taxon>
        <taxon>Pseudomonadati</taxon>
        <taxon>Bacteroidota</taxon>
        <taxon>Flavobacteriia</taxon>
        <taxon>Flavobacteriales</taxon>
        <taxon>Weeksellaceae</taxon>
        <taxon>Ornithobacterium</taxon>
    </lineage>
</organism>
<evidence type="ECO:0000256" key="7">
    <source>
        <dbReference type="SAM" id="Phobius"/>
    </source>
</evidence>
<feature type="transmembrane region" description="Helical" evidence="7">
    <location>
        <begin position="380"/>
        <end position="405"/>
    </location>
</feature>
<evidence type="ECO:0000259" key="8">
    <source>
        <dbReference type="Pfam" id="PF02687"/>
    </source>
</evidence>
<dbReference type="AlphaFoldDB" id="A0A3R6AUP8"/>
<evidence type="ECO:0000256" key="1">
    <source>
        <dbReference type="ARBA" id="ARBA00004651"/>
    </source>
</evidence>
<evidence type="ECO:0000256" key="5">
    <source>
        <dbReference type="ARBA" id="ARBA00023136"/>
    </source>
</evidence>
<dbReference type="OrthoDB" id="9770036at2"/>
<dbReference type="GO" id="GO:0022857">
    <property type="term" value="F:transmembrane transporter activity"/>
    <property type="evidence" value="ECO:0007669"/>
    <property type="project" value="TreeGrafter"/>
</dbReference>
<accession>A0A3R6AUP8</accession>
<evidence type="ECO:0000313" key="10">
    <source>
        <dbReference type="EMBL" id="QAR30963.1"/>
    </source>
</evidence>
<keyword evidence="3 7" id="KW-0812">Transmembrane</keyword>
<evidence type="ECO:0000313" key="11">
    <source>
        <dbReference type="Proteomes" id="UP000287701"/>
    </source>
</evidence>
<dbReference type="Pfam" id="PF12704">
    <property type="entry name" value="MacB_PCD"/>
    <property type="match status" value="1"/>
</dbReference>
<dbReference type="RefSeq" id="WP_128501427.1">
    <property type="nucleotide sequence ID" value="NZ_CP035107.1"/>
</dbReference>
<feature type="domain" description="ABC3 transporter permease C-terminal" evidence="8">
    <location>
        <begin position="286"/>
        <end position="408"/>
    </location>
</feature>